<dbReference type="EMBL" id="KY554760">
    <property type="protein sequence ID" value="ARM65532.1"/>
    <property type="molecule type" value="Genomic_DNA"/>
</dbReference>
<dbReference type="Proteomes" id="UP000223734">
    <property type="component" value="Segment"/>
</dbReference>
<evidence type="ECO:0008006" key="3">
    <source>
        <dbReference type="Google" id="ProtNLM"/>
    </source>
</evidence>
<name>A0A1W6JH29_9CAUD</name>
<proteinExistence type="predicted"/>
<sequence length="102" mass="12094">MNLKENRHYANEYGVELNEYLKHNFNYEELVGWNTMQVLKYLVRAGKKEGESYDKDRNKALDYAGELANLSNENELTEYTTDDIMGFIQELADDFERWEGIK</sequence>
<accession>A0A1W6JH29</accession>
<gene>
    <name evidence="1" type="ORF">R34_030</name>
</gene>
<dbReference type="Pfam" id="PF11753">
    <property type="entry name" value="DUF3310"/>
    <property type="match status" value="1"/>
</dbReference>
<evidence type="ECO:0000313" key="1">
    <source>
        <dbReference type="EMBL" id="ARM65532.1"/>
    </source>
</evidence>
<organism evidence="1 2">
    <name type="scientific">Lactococcus phage R3.4</name>
    <dbReference type="NCBI Taxonomy" id="1965483"/>
    <lineage>
        <taxon>Viruses</taxon>
        <taxon>Duplodnaviria</taxon>
        <taxon>Heunggongvirae</taxon>
        <taxon>Uroviricota</taxon>
        <taxon>Caudoviricetes</taxon>
        <taxon>Skunavirus</taxon>
        <taxon>Skunavirus R31</taxon>
    </lineage>
</organism>
<dbReference type="InterPro" id="IPR021739">
    <property type="entry name" value="SaV-like"/>
</dbReference>
<protein>
    <recommendedName>
        <fullName evidence="3">SaV protein</fullName>
    </recommendedName>
</protein>
<evidence type="ECO:0000313" key="2">
    <source>
        <dbReference type="Proteomes" id="UP000223734"/>
    </source>
</evidence>
<reference evidence="1 2" key="1">
    <citation type="journal article" date="2017" name="Viruses">
        <title>Phage Biodiversity in Artisanal Cheese Wheys Reflects the Complexity of the Fermentation Process.</title>
        <authorList>
            <person name="Mahony J."/>
            <person name="Moscarelli A."/>
            <person name="Kelleher P."/>
            <person name="Lugli G.A."/>
            <person name="Ventura M."/>
            <person name="Settanni L."/>
            <person name="van Sinderen D."/>
        </authorList>
    </citation>
    <scope>NUCLEOTIDE SEQUENCE [LARGE SCALE GENOMIC DNA]</scope>
</reference>